<reference evidence="1" key="1">
    <citation type="submission" date="2012-05" db="EMBL/GenBank/DDBJ databases">
        <authorList>
            <person name="Krishnakumar V."/>
            <person name="Cheung F."/>
            <person name="Xiao Y."/>
            <person name="Chan A."/>
            <person name="Moskal W.A."/>
            <person name="Town C.D."/>
        </authorList>
    </citation>
    <scope>NUCLEOTIDE SEQUENCE</scope>
</reference>
<accession>I3SJT3</accession>
<proteinExistence type="evidence at transcript level"/>
<dbReference type="EMBL" id="BT140730">
    <property type="protein sequence ID" value="AFK40525.1"/>
    <property type="molecule type" value="mRNA"/>
</dbReference>
<organism evidence="1">
    <name type="scientific">Lotus japonicus</name>
    <name type="common">Lotus corniculatus var. japonicus</name>
    <dbReference type="NCBI Taxonomy" id="34305"/>
    <lineage>
        <taxon>Eukaryota</taxon>
        <taxon>Viridiplantae</taxon>
        <taxon>Streptophyta</taxon>
        <taxon>Embryophyta</taxon>
        <taxon>Tracheophyta</taxon>
        <taxon>Spermatophyta</taxon>
        <taxon>Magnoliopsida</taxon>
        <taxon>eudicotyledons</taxon>
        <taxon>Gunneridae</taxon>
        <taxon>Pentapetalae</taxon>
        <taxon>rosids</taxon>
        <taxon>fabids</taxon>
        <taxon>Fabales</taxon>
        <taxon>Fabaceae</taxon>
        <taxon>Papilionoideae</taxon>
        <taxon>50 kb inversion clade</taxon>
        <taxon>NPAAA clade</taxon>
        <taxon>Hologalegina</taxon>
        <taxon>robinioid clade</taxon>
        <taxon>Loteae</taxon>
        <taxon>Lotus</taxon>
    </lineage>
</organism>
<dbReference type="AlphaFoldDB" id="I3SJT3"/>
<evidence type="ECO:0000313" key="1">
    <source>
        <dbReference type="EMBL" id="AFK40525.1"/>
    </source>
</evidence>
<sequence>MMYSSYGCDFINEILPISLRFAQHLYGYKRSTTKLSFVNSAIASFTQLILKTSSHIFNLFI</sequence>
<protein>
    <submittedName>
        <fullName evidence="1">Uncharacterized protein</fullName>
    </submittedName>
</protein>
<name>I3SJT3_LOTJA</name>